<proteinExistence type="predicted"/>
<feature type="region of interest" description="Disordered" evidence="2">
    <location>
        <begin position="344"/>
        <end position="415"/>
    </location>
</feature>
<keyword evidence="4" id="KW-1185">Reference proteome</keyword>
<reference evidence="3 4" key="1">
    <citation type="submission" date="2021-06" db="EMBL/GenBank/DDBJ databases">
        <authorList>
            <person name="Kallberg Y."/>
            <person name="Tangrot J."/>
            <person name="Rosling A."/>
        </authorList>
    </citation>
    <scope>NUCLEOTIDE SEQUENCE [LARGE SCALE GENOMIC DNA]</scope>
    <source>
        <strain evidence="3 4">120-4 pot B 10/14</strain>
    </source>
</reference>
<evidence type="ECO:0000256" key="2">
    <source>
        <dbReference type="SAM" id="MobiDB-lite"/>
    </source>
</evidence>
<dbReference type="EMBL" id="CAJVQB010023898">
    <property type="protein sequence ID" value="CAG8802904.1"/>
    <property type="molecule type" value="Genomic_DNA"/>
</dbReference>
<gene>
    <name evidence="3" type="ORF">GMARGA_LOCUS23525</name>
</gene>
<evidence type="ECO:0000313" key="3">
    <source>
        <dbReference type="EMBL" id="CAG8802904.1"/>
    </source>
</evidence>
<name>A0ABN7VXW1_GIGMA</name>
<protein>
    <submittedName>
        <fullName evidence="3">30393_t:CDS:1</fullName>
    </submittedName>
</protein>
<sequence length="415" mass="47686">MRKRGMKKTDQLIVKLKERARLVKEHNSWLEKQKKGAASTSEGKEIIKADISQELSKAKELFSNFQISPVKYETAKNEIKEKLLELHERSGSEAEINLMINNGVFDSRVEIQRKKKVKAETVAEAMGKTVMKIVSDTITDLEAQKNKISKKIGKLIEARNQEVAEAREIIRTLETINQEARNKNADLQAKIKELLKQLADYQARKEEIEKSFRNKIKTQKTEVKAVMKNDDDRITELERELEETKQAAKIFDEKQKKADLEKDLDDKDEELAQQQPTINQLRTEKEILQTELGQTKREKQELETKYEALTKKSWFFQICDKVGLVSLKNGIANASAVETYRNFKSEPENNQNQPPIITIPPQQQSPLKNHYQPSPPQLPEVKVIEPKNENSPISKEFLAVHPDEKAPVGDNLPKN</sequence>
<feature type="compositionally biased region" description="Low complexity" evidence="2">
    <location>
        <begin position="348"/>
        <end position="364"/>
    </location>
</feature>
<comment type="caution">
    <text evidence="3">The sequence shown here is derived from an EMBL/GenBank/DDBJ whole genome shotgun (WGS) entry which is preliminary data.</text>
</comment>
<keyword evidence="1" id="KW-0175">Coiled coil</keyword>
<organism evidence="3 4">
    <name type="scientific">Gigaspora margarita</name>
    <dbReference type="NCBI Taxonomy" id="4874"/>
    <lineage>
        <taxon>Eukaryota</taxon>
        <taxon>Fungi</taxon>
        <taxon>Fungi incertae sedis</taxon>
        <taxon>Mucoromycota</taxon>
        <taxon>Glomeromycotina</taxon>
        <taxon>Glomeromycetes</taxon>
        <taxon>Diversisporales</taxon>
        <taxon>Gigasporaceae</taxon>
        <taxon>Gigaspora</taxon>
    </lineage>
</organism>
<feature type="non-terminal residue" evidence="3">
    <location>
        <position position="415"/>
    </location>
</feature>
<evidence type="ECO:0000313" key="4">
    <source>
        <dbReference type="Proteomes" id="UP000789901"/>
    </source>
</evidence>
<evidence type="ECO:0000256" key="1">
    <source>
        <dbReference type="SAM" id="Coils"/>
    </source>
</evidence>
<accession>A0ABN7VXW1</accession>
<dbReference type="Proteomes" id="UP000789901">
    <property type="component" value="Unassembled WGS sequence"/>
</dbReference>
<feature type="coiled-coil region" evidence="1">
    <location>
        <begin position="138"/>
        <end position="312"/>
    </location>
</feature>